<dbReference type="AlphaFoldDB" id="A0A284VJC9"/>
<sequence>MTQKDYVKEYLGFLKILMVGLIGAMFLVVLYNLQTPGFYATALVLIVFLGLVFVLLSILYFRLMSELQDMP</sequence>
<evidence type="ECO:0000313" key="3">
    <source>
        <dbReference type="Proteomes" id="UP000218615"/>
    </source>
</evidence>
<keyword evidence="3" id="KW-1185">Reference proteome</keyword>
<gene>
    <name evidence="2" type="ORF">MNV_1140003</name>
</gene>
<keyword evidence="1" id="KW-0472">Membrane</keyword>
<protein>
    <submittedName>
        <fullName evidence="2">Uncharacterized protein</fullName>
    </submittedName>
</protein>
<dbReference type="RefSeq" id="WP_096203703.1">
    <property type="nucleotide sequence ID" value="NZ_FZMP01000018.1"/>
</dbReference>
<evidence type="ECO:0000313" key="2">
    <source>
        <dbReference type="EMBL" id="SNQ59307.1"/>
    </source>
</evidence>
<proteinExistence type="predicted"/>
<keyword evidence="1" id="KW-1133">Transmembrane helix</keyword>
<feature type="transmembrane region" description="Helical" evidence="1">
    <location>
        <begin position="37"/>
        <end position="61"/>
    </location>
</feature>
<reference evidence="3" key="1">
    <citation type="submission" date="2017-06" db="EMBL/GenBank/DDBJ databases">
        <authorList>
            <person name="Cremers G."/>
        </authorList>
    </citation>
    <scope>NUCLEOTIDE SEQUENCE [LARGE SCALE GENOMIC DNA]</scope>
</reference>
<dbReference type="EMBL" id="FZMP01000018">
    <property type="protein sequence ID" value="SNQ59307.1"/>
    <property type="molecule type" value="Genomic_DNA"/>
</dbReference>
<feature type="transmembrane region" description="Helical" evidence="1">
    <location>
        <begin position="12"/>
        <end position="31"/>
    </location>
</feature>
<accession>A0A284VJC9</accession>
<organism evidence="2 3">
    <name type="scientific">Candidatus Methanoperedens nitratireducens</name>
    <dbReference type="NCBI Taxonomy" id="1392998"/>
    <lineage>
        <taxon>Archaea</taxon>
        <taxon>Methanobacteriati</taxon>
        <taxon>Methanobacteriota</taxon>
        <taxon>Stenosarchaea group</taxon>
        <taxon>Methanomicrobia</taxon>
        <taxon>Methanosarcinales</taxon>
        <taxon>ANME-2 cluster</taxon>
        <taxon>Candidatus Methanoperedentaceae</taxon>
        <taxon>Candidatus Methanoperedens</taxon>
    </lineage>
</organism>
<evidence type="ECO:0000256" key="1">
    <source>
        <dbReference type="SAM" id="Phobius"/>
    </source>
</evidence>
<dbReference type="Proteomes" id="UP000218615">
    <property type="component" value="Unassembled WGS sequence"/>
</dbReference>
<name>A0A284VJC9_9EURY</name>
<keyword evidence="1" id="KW-0812">Transmembrane</keyword>